<protein>
    <submittedName>
        <fullName evidence="1">Uncharacterized protein</fullName>
    </submittedName>
</protein>
<reference evidence="1 2" key="1">
    <citation type="journal article" date="2019" name="Commun. Biol.">
        <title>The bagworm genome reveals a unique fibroin gene that provides high tensile strength.</title>
        <authorList>
            <person name="Kono N."/>
            <person name="Nakamura H."/>
            <person name="Ohtoshi R."/>
            <person name="Tomita M."/>
            <person name="Numata K."/>
            <person name="Arakawa K."/>
        </authorList>
    </citation>
    <scope>NUCLEOTIDE SEQUENCE [LARGE SCALE GENOMIC DNA]</scope>
</reference>
<dbReference type="Proteomes" id="UP000299102">
    <property type="component" value="Unassembled WGS sequence"/>
</dbReference>
<accession>A0A4C1XYE9</accession>
<evidence type="ECO:0000313" key="1">
    <source>
        <dbReference type="EMBL" id="GBP69041.1"/>
    </source>
</evidence>
<keyword evidence="2" id="KW-1185">Reference proteome</keyword>
<gene>
    <name evidence="1" type="ORF">EVAR_39242_1</name>
</gene>
<proteinExistence type="predicted"/>
<organism evidence="1 2">
    <name type="scientific">Eumeta variegata</name>
    <name type="common">Bagworm moth</name>
    <name type="synonym">Eumeta japonica</name>
    <dbReference type="NCBI Taxonomy" id="151549"/>
    <lineage>
        <taxon>Eukaryota</taxon>
        <taxon>Metazoa</taxon>
        <taxon>Ecdysozoa</taxon>
        <taxon>Arthropoda</taxon>
        <taxon>Hexapoda</taxon>
        <taxon>Insecta</taxon>
        <taxon>Pterygota</taxon>
        <taxon>Neoptera</taxon>
        <taxon>Endopterygota</taxon>
        <taxon>Lepidoptera</taxon>
        <taxon>Glossata</taxon>
        <taxon>Ditrysia</taxon>
        <taxon>Tineoidea</taxon>
        <taxon>Psychidae</taxon>
        <taxon>Oiketicinae</taxon>
        <taxon>Eumeta</taxon>
    </lineage>
</organism>
<evidence type="ECO:0000313" key="2">
    <source>
        <dbReference type="Proteomes" id="UP000299102"/>
    </source>
</evidence>
<comment type="caution">
    <text evidence="1">The sequence shown here is derived from an EMBL/GenBank/DDBJ whole genome shotgun (WGS) entry which is preliminary data.</text>
</comment>
<dbReference type="EMBL" id="BGZK01001028">
    <property type="protein sequence ID" value="GBP69041.1"/>
    <property type="molecule type" value="Genomic_DNA"/>
</dbReference>
<dbReference type="AlphaFoldDB" id="A0A4C1XYE9"/>
<name>A0A4C1XYE9_EUMVA</name>
<sequence>MKNTCRYAMYQKKSISVPERQWKVKQVSPEQKQKSTIHRPTEVIAPKSIRQFGKLTSAERRITTTIISCINAVGNSTPPILISTRHSREANLQASDQRVDSHCRPLTVTAPEELPVRCRHLRRE</sequence>